<dbReference type="AlphaFoldDB" id="A0A411YFD3"/>
<comment type="similarity">
    <text evidence="5">Belongs to the CbiD family.</text>
</comment>
<name>A0A411YFD3_9ACTN</name>
<dbReference type="PIRSF" id="PIRSF026782">
    <property type="entry name" value="CbiD"/>
    <property type="match status" value="1"/>
</dbReference>
<dbReference type="GO" id="GO:0019251">
    <property type="term" value="P:anaerobic cobalamin biosynthetic process"/>
    <property type="evidence" value="ECO:0007669"/>
    <property type="project" value="UniProtKB-UniRule"/>
</dbReference>
<protein>
    <recommendedName>
        <fullName evidence="5">Cobalt-precorrin-5B C(1)-methyltransferase</fullName>
        <ecNumber evidence="5">2.1.1.195</ecNumber>
    </recommendedName>
    <alternativeName>
        <fullName evidence="5">Cobalt-precorrin-6A synthase</fullName>
    </alternativeName>
</protein>
<comment type="catalytic activity">
    <reaction evidence="5">
        <text>Co-precorrin-5B + S-adenosyl-L-methionine = Co-precorrin-6A + S-adenosyl-L-homocysteine</text>
        <dbReference type="Rhea" id="RHEA:26285"/>
        <dbReference type="ChEBI" id="CHEBI:57856"/>
        <dbReference type="ChEBI" id="CHEBI:59789"/>
        <dbReference type="ChEBI" id="CHEBI:60063"/>
        <dbReference type="ChEBI" id="CHEBI:60064"/>
        <dbReference type="EC" id="2.1.1.195"/>
    </reaction>
</comment>
<reference evidence="7 8" key="1">
    <citation type="submission" date="2019-01" db="EMBL/GenBank/DDBJ databases">
        <title>Egibacter rhizosphaerae EGI 80759T.</title>
        <authorList>
            <person name="Chen D.-D."/>
            <person name="Tian Y."/>
            <person name="Jiao J.-Y."/>
            <person name="Zhang X.-T."/>
            <person name="Zhang Y.-G."/>
            <person name="Zhang Y."/>
            <person name="Xiao M."/>
            <person name="Shu W.-S."/>
            <person name="Li W.-J."/>
        </authorList>
    </citation>
    <scope>NUCLEOTIDE SEQUENCE [LARGE SCALE GENOMIC DNA]</scope>
    <source>
        <strain evidence="7 8">EGI 80759</strain>
    </source>
</reference>
<keyword evidence="3 5" id="KW-0808">Transferase</keyword>
<evidence type="ECO:0000256" key="4">
    <source>
        <dbReference type="ARBA" id="ARBA00022691"/>
    </source>
</evidence>
<keyword evidence="4 5" id="KW-0949">S-adenosyl-L-methionine</keyword>
<evidence type="ECO:0000256" key="1">
    <source>
        <dbReference type="ARBA" id="ARBA00022573"/>
    </source>
</evidence>
<comment type="pathway">
    <text evidence="5">Cofactor biosynthesis; adenosylcobalamin biosynthesis; cob(II)yrinate a,c-diamide from sirohydrochlorin (anaerobic route): step 6/10.</text>
</comment>
<evidence type="ECO:0000256" key="5">
    <source>
        <dbReference type="HAMAP-Rule" id="MF_00787"/>
    </source>
</evidence>
<feature type="region of interest" description="Disordered" evidence="6">
    <location>
        <begin position="1"/>
        <end position="37"/>
    </location>
</feature>
<dbReference type="GO" id="GO:0043780">
    <property type="term" value="F:cobalt-precorrin-5B C1-methyltransferase activity"/>
    <property type="evidence" value="ECO:0007669"/>
    <property type="project" value="RHEA"/>
</dbReference>
<dbReference type="KEGG" id="erz:ER308_09780"/>
<dbReference type="UniPathway" id="UPA00148">
    <property type="reaction ID" value="UER00227"/>
</dbReference>
<dbReference type="SUPFAM" id="SSF111342">
    <property type="entry name" value="CbiD-like"/>
    <property type="match status" value="1"/>
</dbReference>
<dbReference type="EMBL" id="CP036402">
    <property type="protein sequence ID" value="QBI19817.1"/>
    <property type="molecule type" value="Genomic_DNA"/>
</dbReference>
<evidence type="ECO:0000256" key="2">
    <source>
        <dbReference type="ARBA" id="ARBA00022603"/>
    </source>
</evidence>
<keyword evidence="1 5" id="KW-0169">Cobalamin biosynthesis</keyword>
<dbReference type="Pfam" id="PF01888">
    <property type="entry name" value="CbiD"/>
    <property type="match status" value="1"/>
</dbReference>
<dbReference type="RefSeq" id="WP_131154814.1">
    <property type="nucleotide sequence ID" value="NZ_CP036402.1"/>
</dbReference>
<keyword evidence="8" id="KW-1185">Reference proteome</keyword>
<dbReference type="OrthoDB" id="6439987at2"/>
<gene>
    <name evidence="5" type="primary">cbiD</name>
    <name evidence="7" type="ORF">ER308_09780</name>
</gene>
<evidence type="ECO:0000313" key="7">
    <source>
        <dbReference type="EMBL" id="QBI19817.1"/>
    </source>
</evidence>
<dbReference type="NCBIfam" id="TIGR00312">
    <property type="entry name" value="cbiD"/>
    <property type="match status" value="1"/>
</dbReference>
<dbReference type="PANTHER" id="PTHR35863">
    <property type="entry name" value="COBALT-PRECORRIN-5B C(1)-METHYLTRANSFERASE"/>
    <property type="match status" value="1"/>
</dbReference>
<feature type="compositionally biased region" description="Basic and acidic residues" evidence="6">
    <location>
        <begin position="18"/>
        <end position="34"/>
    </location>
</feature>
<evidence type="ECO:0000313" key="8">
    <source>
        <dbReference type="Proteomes" id="UP000291469"/>
    </source>
</evidence>
<keyword evidence="2 5" id="KW-0489">Methyltransferase</keyword>
<evidence type="ECO:0000256" key="6">
    <source>
        <dbReference type="SAM" id="MobiDB-lite"/>
    </source>
</evidence>
<evidence type="ECO:0000256" key="3">
    <source>
        <dbReference type="ARBA" id="ARBA00022679"/>
    </source>
</evidence>
<organism evidence="7 8">
    <name type="scientific">Egibacter rhizosphaerae</name>
    <dbReference type="NCBI Taxonomy" id="1670831"/>
    <lineage>
        <taxon>Bacteria</taxon>
        <taxon>Bacillati</taxon>
        <taxon>Actinomycetota</taxon>
        <taxon>Nitriliruptoria</taxon>
        <taxon>Egibacterales</taxon>
        <taxon>Egibacteraceae</taxon>
        <taxon>Egibacter</taxon>
    </lineage>
</organism>
<dbReference type="InterPro" id="IPR036074">
    <property type="entry name" value="CbiD_sf"/>
</dbReference>
<dbReference type="PANTHER" id="PTHR35863:SF1">
    <property type="entry name" value="COBALT-PRECORRIN-5B C(1)-METHYLTRANSFERASE"/>
    <property type="match status" value="1"/>
</dbReference>
<comment type="function">
    <text evidence="5">Catalyzes the methylation of C-1 in cobalt-precorrin-5B to form cobalt-precorrin-6A.</text>
</comment>
<dbReference type="EC" id="2.1.1.195" evidence="5"/>
<accession>A0A411YFD3</accession>
<proteinExistence type="inferred from homology"/>
<dbReference type="NCBIfam" id="NF000849">
    <property type="entry name" value="PRK00075.1-1"/>
    <property type="match status" value="1"/>
</dbReference>
<dbReference type="InterPro" id="IPR002748">
    <property type="entry name" value="CbiD"/>
</dbReference>
<dbReference type="GO" id="GO:0032259">
    <property type="term" value="P:methylation"/>
    <property type="evidence" value="ECO:0007669"/>
    <property type="project" value="UniProtKB-KW"/>
</dbReference>
<sequence>MSEPTDRDAGRAAAPPLREPDLPRTAKDRPEARRTGWTTGTCAAVAAKAAALQLAGRAVPREVDVALPEPFEGRLRVALPVSSTARDDRDPPGWAEAVVVKDAGDDPDVTDGAHVTVRLERSPDTVAPDAVAPDAARTDAVREPSLAFAAGEGVGTVTKPGLGLEVGGPAINAVPRRMIGGSVGEILPAAALRCVISVPGGEQMAKKTTNKRLGIVGGISILGTTGVVRPFSTASWRASVEQQIDVLATQGGRQVVLATGGRSERAAMRLLPDLPEAAFVEVGDFTGAALRRAVEHGLETVRFVGMAGKLAKLAAGVMMTHWTRSKVDPAILACLTAEAGGPAETVAAVEEANTGRHAYELWTDAGLVGAVGTRLCDRVADNLARFVDGALVAHVALVDFDSFGLVAASAGWDTPVRGGAA</sequence>
<dbReference type="Proteomes" id="UP000291469">
    <property type="component" value="Chromosome"/>
</dbReference>
<feature type="compositionally biased region" description="Basic and acidic residues" evidence="6">
    <location>
        <begin position="1"/>
        <end position="10"/>
    </location>
</feature>
<dbReference type="Gene3D" id="3.30.2110.10">
    <property type="entry name" value="CbiD-like"/>
    <property type="match status" value="1"/>
</dbReference>
<dbReference type="HAMAP" id="MF_00787">
    <property type="entry name" value="CbiD"/>
    <property type="match status" value="1"/>
</dbReference>